<gene>
    <name evidence="5" type="ORF">L211DRAFT_752051</name>
</gene>
<feature type="non-terminal residue" evidence="5">
    <location>
        <position position="1"/>
    </location>
</feature>
<feature type="domain" description="Acyl-CoA thioesterase-like N-terminal HotDog" evidence="3">
    <location>
        <begin position="39"/>
        <end position="119"/>
    </location>
</feature>
<dbReference type="AlphaFoldDB" id="A0A3N4M278"/>
<dbReference type="EMBL" id="ML121528">
    <property type="protein sequence ID" value="RPB29263.1"/>
    <property type="molecule type" value="Genomic_DNA"/>
</dbReference>
<dbReference type="GO" id="GO:0016853">
    <property type="term" value="F:isomerase activity"/>
    <property type="evidence" value="ECO:0007669"/>
    <property type="project" value="UniProtKB-KW"/>
</dbReference>
<dbReference type="InterPro" id="IPR049450">
    <property type="entry name" value="ACOT8-like_C"/>
</dbReference>
<dbReference type="CDD" id="cd03444">
    <property type="entry name" value="Thioesterase_II_repeat1"/>
    <property type="match status" value="1"/>
</dbReference>
<keyword evidence="2" id="KW-0378">Hydrolase</keyword>
<keyword evidence="6" id="KW-1185">Reference proteome</keyword>
<dbReference type="GO" id="GO:0009062">
    <property type="term" value="P:fatty acid catabolic process"/>
    <property type="evidence" value="ECO:0007669"/>
    <property type="project" value="TreeGrafter"/>
</dbReference>
<dbReference type="GO" id="GO:0047617">
    <property type="term" value="F:fatty acyl-CoA hydrolase activity"/>
    <property type="evidence" value="ECO:0007669"/>
    <property type="project" value="InterPro"/>
</dbReference>
<name>A0A3N4M278_9PEZI</name>
<accession>A0A3N4M278</accession>
<comment type="similarity">
    <text evidence="1">Belongs to the C/M/P thioester hydrolase family.</text>
</comment>
<dbReference type="GO" id="GO:0005782">
    <property type="term" value="C:peroxisomal matrix"/>
    <property type="evidence" value="ECO:0007669"/>
    <property type="project" value="UniProtKB-SubCell"/>
</dbReference>
<evidence type="ECO:0000259" key="4">
    <source>
        <dbReference type="Pfam" id="PF20789"/>
    </source>
</evidence>
<dbReference type="PANTHER" id="PTHR11066:SF34">
    <property type="entry name" value="ACYL-COENZYME A THIOESTERASE 8"/>
    <property type="match status" value="1"/>
</dbReference>
<dbReference type="Pfam" id="PF13622">
    <property type="entry name" value="4HBT_3"/>
    <property type="match status" value="1"/>
</dbReference>
<feature type="non-terminal residue" evidence="5">
    <location>
        <position position="306"/>
    </location>
</feature>
<evidence type="ECO:0000313" key="5">
    <source>
        <dbReference type="EMBL" id="RPB29263.1"/>
    </source>
</evidence>
<dbReference type="InParanoid" id="A0A3N4M278"/>
<evidence type="ECO:0000256" key="2">
    <source>
        <dbReference type="ARBA" id="ARBA00022801"/>
    </source>
</evidence>
<evidence type="ECO:0000256" key="1">
    <source>
        <dbReference type="ARBA" id="ARBA00006538"/>
    </source>
</evidence>
<dbReference type="Proteomes" id="UP000267821">
    <property type="component" value="Unassembled WGS sequence"/>
</dbReference>
<evidence type="ECO:0000259" key="3">
    <source>
        <dbReference type="Pfam" id="PF13622"/>
    </source>
</evidence>
<protein>
    <submittedName>
        <fullName evidence="5">Thioesterase/thiol ester dehydrase-isomerase</fullName>
    </submittedName>
</protein>
<dbReference type="CDD" id="cd03445">
    <property type="entry name" value="Thioesterase_II_repeat2"/>
    <property type="match status" value="1"/>
</dbReference>
<dbReference type="OrthoDB" id="68328at2759"/>
<dbReference type="SUPFAM" id="SSF54637">
    <property type="entry name" value="Thioesterase/thiol ester dehydrase-isomerase"/>
    <property type="match status" value="2"/>
</dbReference>
<reference evidence="5 6" key="1">
    <citation type="journal article" date="2018" name="Nat. Ecol. Evol.">
        <title>Pezizomycetes genomes reveal the molecular basis of ectomycorrhizal truffle lifestyle.</title>
        <authorList>
            <person name="Murat C."/>
            <person name="Payen T."/>
            <person name="Noel B."/>
            <person name="Kuo A."/>
            <person name="Morin E."/>
            <person name="Chen J."/>
            <person name="Kohler A."/>
            <person name="Krizsan K."/>
            <person name="Balestrini R."/>
            <person name="Da Silva C."/>
            <person name="Montanini B."/>
            <person name="Hainaut M."/>
            <person name="Levati E."/>
            <person name="Barry K.W."/>
            <person name="Belfiori B."/>
            <person name="Cichocki N."/>
            <person name="Clum A."/>
            <person name="Dockter R.B."/>
            <person name="Fauchery L."/>
            <person name="Guy J."/>
            <person name="Iotti M."/>
            <person name="Le Tacon F."/>
            <person name="Lindquist E.A."/>
            <person name="Lipzen A."/>
            <person name="Malagnac F."/>
            <person name="Mello A."/>
            <person name="Molinier V."/>
            <person name="Miyauchi S."/>
            <person name="Poulain J."/>
            <person name="Riccioni C."/>
            <person name="Rubini A."/>
            <person name="Sitrit Y."/>
            <person name="Splivallo R."/>
            <person name="Traeger S."/>
            <person name="Wang M."/>
            <person name="Zifcakova L."/>
            <person name="Wipf D."/>
            <person name="Zambonelli A."/>
            <person name="Paolocci F."/>
            <person name="Nowrousian M."/>
            <person name="Ottonello S."/>
            <person name="Baldrian P."/>
            <person name="Spatafora J.W."/>
            <person name="Henrissat B."/>
            <person name="Nagy L.G."/>
            <person name="Aury J.M."/>
            <person name="Wincker P."/>
            <person name="Grigoriev I.V."/>
            <person name="Bonfante P."/>
            <person name="Martin F.M."/>
        </authorList>
    </citation>
    <scope>NUCLEOTIDE SEQUENCE [LARGE SCALE GENOMIC DNA]</scope>
    <source>
        <strain evidence="5 6">ATCC MYA-4762</strain>
    </source>
</reference>
<feature type="domain" description="Acyl-CoA thioesterase-like C-terminal" evidence="4">
    <location>
        <begin position="162"/>
        <end position="302"/>
    </location>
</feature>
<dbReference type="Pfam" id="PF20789">
    <property type="entry name" value="4HBT_3C"/>
    <property type="match status" value="1"/>
</dbReference>
<dbReference type="InterPro" id="IPR003703">
    <property type="entry name" value="Acyl_CoA_thio"/>
</dbReference>
<dbReference type="InterPro" id="IPR029069">
    <property type="entry name" value="HotDog_dom_sf"/>
</dbReference>
<dbReference type="InterPro" id="IPR042171">
    <property type="entry name" value="Acyl-CoA_hotdog"/>
</dbReference>
<dbReference type="PANTHER" id="PTHR11066">
    <property type="entry name" value="ACYL-COA THIOESTERASE"/>
    <property type="match status" value="1"/>
</dbReference>
<sequence length="306" mass="34360">TLYPLPPYLSSFSLIERYLHLTPVTPTTFTNTNALFHPPGARGIYGGEIIGQSIVAAASTVPEGFWLHSIHAYFVLAGDAKIPITYEVVNVRTGRSFATRQVKVQQMGEVIFLLMASFQKPVAEGRRESGSVAEWQVEMPDKTLSTVSTAIIHLKRRLDRDPFEWRKLQSSAYPTSQPYSERKVRFWVRARKPLLPQAESGIPHVQLGALAYFTDSWFIDTMGMVNRAAGWENLKMLVSLDHVVYFHVGGETRVDRGGKDGGWLLVEMDAQWVGEERGVVTQRVWRGGDGRLIATCVQEGLVRLKE</sequence>
<organism evidence="5 6">
    <name type="scientific">Terfezia boudieri ATCC MYA-4762</name>
    <dbReference type="NCBI Taxonomy" id="1051890"/>
    <lineage>
        <taxon>Eukaryota</taxon>
        <taxon>Fungi</taxon>
        <taxon>Dikarya</taxon>
        <taxon>Ascomycota</taxon>
        <taxon>Pezizomycotina</taxon>
        <taxon>Pezizomycetes</taxon>
        <taxon>Pezizales</taxon>
        <taxon>Pezizaceae</taxon>
        <taxon>Terfezia</taxon>
    </lineage>
</organism>
<keyword evidence="5" id="KW-0413">Isomerase</keyword>
<evidence type="ECO:0000313" key="6">
    <source>
        <dbReference type="Proteomes" id="UP000267821"/>
    </source>
</evidence>
<dbReference type="FunCoup" id="A0A3N4M278">
    <property type="interactions" value="165"/>
</dbReference>
<proteinExistence type="inferred from homology"/>
<dbReference type="GO" id="GO:0006637">
    <property type="term" value="P:acyl-CoA metabolic process"/>
    <property type="evidence" value="ECO:0007669"/>
    <property type="project" value="InterPro"/>
</dbReference>
<dbReference type="InterPro" id="IPR049449">
    <property type="entry name" value="TesB_ACOT8-like_N"/>
</dbReference>
<dbReference type="STRING" id="1051890.A0A3N4M278"/>
<dbReference type="Gene3D" id="2.40.160.210">
    <property type="entry name" value="Acyl-CoA thioesterase, double hotdog domain"/>
    <property type="match status" value="1"/>
</dbReference>